<sequence length="898" mass="95130">MGASSLRLVDRDGELARLRRRARLVAEGDGPSSVLVTGAAGIGKTALLQVFAGTHDGPVLRARGADWESGRSLGVLSQLLRSAVPPADPFGAAALLVDGLPDDTVTVVVVDDAHDSDPDSLRALSTAVAHHHGARLLVVLTARVGEASATTADLLTRSATEVLDVGPLGRRAVAELAAARRLPLSDRASARLARHTAGIPRHVLALLDEMPVESWGEPDVRLPPPSVVAVAVGERLAGVGAGARALAEAVAVLGAAVELHEAGALAGIDDLLVPLDEASRSGLVTRAGGTRRPTAVAPDPMVRAAVIDALGPDAAATLRRRAAEVVTDPVRGLEYLAAATPGRDAELADRLDARARTEADAGAWQSVASLLREAGRLTEDRDLREQRVTRAVDAMVGAGDVLAAASMIPVVESLRETPLRNAVLGYLAVVLGRAGEAENRLARAWEQVDARSDPGTAAMICQRNVLHALARCRGEDLVTWSDRTAELVGPDSPAAVEAAVIRGLGLASAGRPAEAVEHYRAVTERVDRGAQGQRATMGKGWLDVVIDEVDDALPELASAVPTTHLGGSSRISMWALGWLARARFLCGEWDRALATVEEGRALGERTGMVLAGPLLEWTATQVHALRGDRDEAERSVRTAESGVLDYEIMRVPCLLARAQVGEARADYAQVLRVLAPLTRSDPGSGIDEPGWWPWTDVYANALVMEGRLDEAEEFLAPHETRALDRGHRSTRARLGYARGRLHGARGDIDAAHATFEESLALLDGLPLRYDRARIAFAHGQTLRRAGRRRDADAVLTTARDRFASLGAEAYVLRCGRELKAGGVVHAGGAESRKDDRGVADLTPQETAVTELVTRGLSNREVAAELHVSTKTVQYHLTRIYGKLGIRSRAELAGLMSGS</sequence>
<dbReference type="Gene3D" id="1.25.40.10">
    <property type="entry name" value="Tetratricopeptide repeat domain"/>
    <property type="match status" value="1"/>
</dbReference>
<dbReference type="OrthoDB" id="134933at2"/>
<dbReference type="SUPFAM" id="SSF46894">
    <property type="entry name" value="C-terminal effector domain of the bipartite response regulators"/>
    <property type="match status" value="1"/>
</dbReference>
<dbReference type="InterPro" id="IPR027417">
    <property type="entry name" value="P-loop_NTPase"/>
</dbReference>
<organism evidence="3 4">
    <name type="scientific">Pseudonocardia sediminis</name>
    <dbReference type="NCBI Taxonomy" id="1397368"/>
    <lineage>
        <taxon>Bacteria</taxon>
        <taxon>Bacillati</taxon>
        <taxon>Actinomycetota</taxon>
        <taxon>Actinomycetes</taxon>
        <taxon>Pseudonocardiales</taxon>
        <taxon>Pseudonocardiaceae</taxon>
        <taxon>Pseudonocardia</taxon>
    </lineage>
</organism>
<dbReference type="InterPro" id="IPR039420">
    <property type="entry name" value="WalR-like"/>
</dbReference>
<dbReference type="PROSITE" id="PS50043">
    <property type="entry name" value="HTH_LUXR_2"/>
    <property type="match status" value="1"/>
</dbReference>
<dbReference type="SMART" id="SM00421">
    <property type="entry name" value="HTH_LUXR"/>
    <property type="match status" value="1"/>
</dbReference>
<protein>
    <submittedName>
        <fullName evidence="3">LuxR family transcriptional regulator</fullName>
    </submittedName>
</protein>
<dbReference type="EMBL" id="SHKL01000001">
    <property type="protein sequence ID" value="RZT83544.1"/>
    <property type="molecule type" value="Genomic_DNA"/>
</dbReference>
<evidence type="ECO:0000256" key="1">
    <source>
        <dbReference type="ARBA" id="ARBA00023125"/>
    </source>
</evidence>
<proteinExistence type="predicted"/>
<reference evidence="3 4" key="1">
    <citation type="submission" date="2019-02" db="EMBL/GenBank/DDBJ databases">
        <title>Sequencing the genomes of 1000 actinobacteria strains.</title>
        <authorList>
            <person name="Klenk H.-P."/>
        </authorList>
    </citation>
    <scope>NUCLEOTIDE SEQUENCE [LARGE SCALE GENOMIC DNA]</scope>
    <source>
        <strain evidence="3 4">DSM 45779</strain>
    </source>
</reference>
<evidence type="ECO:0000313" key="3">
    <source>
        <dbReference type="EMBL" id="RZT83544.1"/>
    </source>
</evidence>
<keyword evidence="1" id="KW-0238">DNA-binding</keyword>
<gene>
    <name evidence="3" type="ORF">EV383_0350</name>
</gene>
<dbReference type="Gene3D" id="1.10.10.10">
    <property type="entry name" value="Winged helix-like DNA-binding domain superfamily/Winged helix DNA-binding domain"/>
    <property type="match status" value="1"/>
</dbReference>
<dbReference type="CDD" id="cd06170">
    <property type="entry name" value="LuxR_C_like"/>
    <property type="match status" value="1"/>
</dbReference>
<dbReference type="RefSeq" id="WP_130288284.1">
    <property type="nucleotide sequence ID" value="NZ_SHKL01000001.1"/>
</dbReference>
<dbReference type="InterPro" id="IPR011990">
    <property type="entry name" value="TPR-like_helical_dom_sf"/>
</dbReference>
<accession>A0A4Q7URE3</accession>
<dbReference type="GO" id="GO:0003677">
    <property type="term" value="F:DNA binding"/>
    <property type="evidence" value="ECO:0007669"/>
    <property type="project" value="UniProtKB-KW"/>
</dbReference>
<keyword evidence="4" id="KW-1185">Reference proteome</keyword>
<dbReference type="InterPro" id="IPR016032">
    <property type="entry name" value="Sig_transdc_resp-reg_C-effctor"/>
</dbReference>
<evidence type="ECO:0000313" key="4">
    <source>
        <dbReference type="Proteomes" id="UP000291591"/>
    </source>
</evidence>
<dbReference type="PRINTS" id="PR00038">
    <property type="entry name" value="HTHLUXR"/>
</dbReference>
<dbReference type="SUPFAM" id="SSF48452">
    <property type="entry name" value="TPR-like"/>
    <property type="match status" value="2"/>
</dbReference>
<dbReference type="Pfam" id="PF00196">
    <property type="entry name" value="GerE"/>
    <property type="match status" value="1"/>
</dbReference>
<feature type="domain" description="HTH luxR-type" evidence="2">
    <location>
        <begin position="834"/>
        <end position="898"/>
    </location>
</feature>
<dbReference type="Pfam" id="PF13191">
    <property type="entry name" value="AAA_16"/>
    <property type="match status" value="1"/>
</dbReference>
<dbReference type="InterPro" id="IPR041664">
    <property type="entry name" value="AAA_16"/>
</dbReference>
<dbReference type="Gene3D" id="3.40.50.300">
    <property type="entry name" value="P-loop containing nucleotide triphosphate hydrolases"/>
    <property type="match status" value="1"/>
</dbReference>
<dbReference type="InterPro" id="IPR036388">
    <property type="entry name" value="WH-like_DNA-bd_sf"/>
</dbReference>
<dbReference type="AlphaFoldDB" id="A0A4Q7URE3"/>
<evidence type="ECO:0000259" key="2">
    <source>
        <dbReference type="PROSITE" id="PS50043"/>
    </source>
</evidence>
<dbReference type="InterPro" id="IPR000792">
    <property type="entry name" value="Tscrpt_reg_LuxR_C"/>
</dbReference>
<dbReference type="PANTHER" id="PTHR43214">
    <property type="entry name" value="TWO-COMPONENT RESPONSE REGULATOR"/>
    <property type="match status" value="1"/>
</dbReference>
<dbReference type="Proteomes" id="UP000291591">
    <property type="component" value="Unassembled WGS sequence"/>
</dbReference>
<name>A0A4Q7URE3_PSEST</name>
<comment type="caution">
    <text evidence="3">The sequence shown here is derived from an EMBL/GenBank/DDBJ whole genome shotgun (WGS) entry which is preliminary data.</text>
</comment>
<dbReference type="SUPFAM" id="SSF52540">
    <property type="entry name" value="P-loop containing nucleoside triphosphate hydrolases"/>
    <property type="match status" value="1"/>
</dbReference>
<dbReference type="GO" id="GO:0006355">
    <property type="term" value="P:regulation of DNA-templated transcription"/>
    <property type="evidence" value="ECO:0007669"/>
    <property type="project" value="InterPro"/>
</dbReference>
<dbReference type="PROSITE" id="PS00622">
    <property type="entry name" value="HTH_LUXR_1"/>
    <property type="match status" value="1"/>
</dbReference>